<name>A0A139HX71_9PEZI</name>
<feature type="compositionally biased region" description="Basic and acidic residues" evidence="5">
    <location>
        <begin position="185"/>
        <end position="194"/>
    </location>
</feature>
<evidence type="ECO:0000256" key="3">
    <source>
        <dbReference type="ARBA" id="ARBA00023054"/>
    </source>
</evidence>
<keyword evidence="2" id="KW-0963">Cytoplasm</keyword>
<dbReference type="GO" id="GO:0051959">
    <property type="term" value="F:dynein light intermediate chain binding"/>
    <property type="evidence" value="ECO:0007669"/>
    <property type="project" value="TreeGrafter"/>
</dbReference>
<dbReference type="InterPro" id="IPR043936">
    <property type="entry name" value="HOOK_N"/>
</dbReference>
<evidence type="ECO:0000259" key="6">
    <source>
        <dbReference type="Pfam" id="PF19047"/>
    </source>
</evidence>
<dbReference type="EMBL" id="LFZN01000003">
    <property type="protein sequence ID" value="KXT07064.1"/>
    <property type="molecule type" value="Genomic_DNA"/>
</dbReference>
<keyword evidence="3 4" id="KW-0175">Coiled coil</keyword>
<feature type="region of interest" description="Disordered" evidence="5">
    <location>
        <begin position="163"/>
        <end position="202"/>
    </location>
</feature>
<dbReference type="Proteomes" id="UP000070133">
    <property type="component" value="Unassembled WGS sequence"/>
</dbReference>
<feature type="compositionally biased region" description="Acidic residues" evidence="5">
    <location>
        <begin position="444"/>
        <end position="453"/>
    </location>
</feature>
<dbReference type="PANTHER" id="PTHR18947">
    <property type="entry name" value="HOOK PROTEINS"/>
    <property type="match status" value="1"/>
</dbReference>
<sequence length="616" mass="70437">MDSESTTMERSLGLGQSLLRWVRSFEEVGSVEQLGELADGKVLWAILQDIDPDYFSEALPEPDIDAASDWTRKWQNLKHLEKQLSIYYRDVCNGQSVPGAAGGPDLKAIAADASVPELERLIMEIIRAAMASPESNQRMGKRLLGLGNEHAMAIAYEIRSMQDAEVPDSDTVSRDESAYQSEQELPERTKEQGSKENGGLFGDPLLEREEELLQAQATIEKLQASHAEVQRQLQALRQDKEQLQEAFDAYRSEINKGGRKAGADDDLKKLQRQADNDRAYIDDLENQLQASRNTIESYERQIQKYKDDGESGQKLRDDLQVLRAENQDLHQKVKANENLKKKIQALQEQDKANASLREELKNANDRLEELDRLKHLQASLEKEIIEKKGLIRNQEYQINELSTMRKHAEYDARVLAQKLEAARERQERDHDAIEELRAKLQNEGLEDDTEIETAEPKKEDTQEDDDEKKKKSAPKKLDEIKHFNERIALLEKQLEAADVRLKQASERNAAFEEQSRGRDEATALSDKAQKELEEREHTIASLRKELETLHKQPKEAPPPHDVAMLQRENRLMATAWYDLSSRLQNNGVSLGRRRHEPKSWIGKQRAAVGPNSSIHW</sequence>
<dbReference type="Pfam" id="PF19047">
    <property type="entry name" value="HOOK_N"/>
    <property type="match status" value="1"/>
</dbReference>
<feature type="region of interest" description="Disordered" evidence="5">
    <location>
        <begin position="508"/>
        <end position="560"/>
    </location>
</feature>
<evidence type="ECO:0000256" key="4">
    <source>
        <dbReference type="SAM" id="Coils"/>
    </source>
</evidence>
<evidence type="ECO:0000256" key="5">
    <source>
        <dbReference type="SAM" id="MobiDB-lite"/>
    </source>
</evidence>
<evidence type="ECO:0000313" key="8">
    <source>
        <dbReference type="Proteomes" id="UP000070133"/>
    </source>
</evidence>
<reference evidence="7 8" key="1">
    <citation type="submission" date="2015-07" db="EMBL/GenBank/DDBJ databases">
        <title>Comparative genomics of the Sigatoka disease complex on banana suggests a link between parallel evolutionary changes in Pseudocercospora fijiensis and Pseudocercospora eumusae and increased virulence on the banana host.</title>
        <authorList>
            <person name="Chang T.-C."/>
            <person name="Salvucci A."/>
            <person name="Crous P.W."/>
            <person name="Stergiopoulos I."/>
        </authorList>
    </citation>
    <scope>NUCLEOTIDE SEQUENCE [LARGE SCALE GENOMIC DNA]</scope>
    <source>
        <strain evidence="7 8">CBS 114824</strain>
    </source>
</reference>
<evidence type="ECO:0000256" key="2">
    <source>
        <dbReference type="ARBA" id="ARBA00022490"/>
    </source>
</evidence>
<dbReference type="OrthoDB" id="2129491at2759"/>
<dbReference type="CDD" id="cd22211">
    <property type="entry name" value="HkD_SF"/>
    <property type="match status" value="1"/>
</dbReference>
<feature type="compositionally biased region" description="Basic and acidic residues" evidence="5">
    <location>
        <begin position="425"/>
        <end position="440"/>
    </location>
</feature>
<dbReference type="SUPFAM" id="SSF116907">
    <property type="entry name" value="Hook domain"/>
    <property type="match status" value="1"/>
</dbReference>
<dbReference type="InterPro" id="IPR036872">
    <property type="entry name" value="CH_dom_sf"/>
</dbReference>
<accession>A0A139HX71</accession>
<dbReference type="GO" id="GO:0005737">
    <property type="term" value="C:cytoplasm"/>
    <property type="evidence" value="ECO:0007669"/>
    <property type="project" value="UniProtKB-SubCell"/>
</dbReference>
<dbReference type="STRING" id="321146.A0A139HX71"/>
<dbReference type="GO" id="GO:0031122">
    <property type="term" value="P:cytoplasmic microtubule organization"/>
    <property type="evidence" value="ECO:0007669"/>
    <property type="project" value="TreeGrafter"/>
</dbReference>
<feature type="region of interest" description="Disordered" evidence="5">
    <location>
        <begin position="425"/>
        <end position="475"/>
    </location>
</feature>
<dbReference type="GO" id="GO:0008017">
    <property type="term" value="F:microtubule binding"/>
    <property type="evidence" value="ECO:0007669"/>
    <property type="project" value="TreeGrafter"/>
</dbReference>
<feature type="compositionally biased region" description="Basic and acidic residues" evidence="5">
    <location>
        <begin position="508"/>
        <end position="558"/>
    </location>
</feature>
<feature type="coiled-coil region" evidence="4">
    <location>
        <begin position="205"/>
        <end position="383"/>
    </location>
</feature>
<evidence type="ECO:0000256" key="1">
    <source>
        <dbReference type="ARBA" id="ARBA00004496"/>
    </source>
</evidence>
<proteinExistence type="predicted"/>
<dbReference type="AlphaFoldDB" id="A0A139HX71"/>
<protein>
    <recommendedName>
        <fullName evidence="6">HOOK N-terminal domain-containing protein</fullName>
    </recommendedName>
</protein>
<dbReference type="GO" id="GO:0030705">
    <property type="term" value="P:cytoskeleton-dependent intracellular transport"/>
    <property type="evidence" value="ECO:0007669"/>
    <property type="project" value="InterPro"/>
</dbReference>
<dbReference type="Gene3D" id="1.10.418.10">
    <property type="entry name" value="Calponin-like domain"/>
    <property type="match status" value="1"/>
</dbReference>
<dbReference type="PANTHER" id="PTHR18947:SF28">
    <property type="entry name" value="GIRDIN, ISOFORM A"/>
    <property type="match status" value="1"/>
</dbReference>
<dbReference type="GO" id="GO:0005815">
    <property type="term" value="C:microtubule organizing center"/>
    <property type="evidence" value="ECO:0007669"/>
    <property type="project" value="TreeGrafter"/>
</dbReference>
<organism evidence="7 8">
    <name type="scientific">Pseudocercospora eumusae</name>
    <dbReference type="NCBI Taxonomy" id="321146"/>
    <lineage>
        <taxon>Eukaryota</taxon>
        <taxon>Fungi</taxon>
        <taxon>Dikarya</taxon>
        <taxon>Ascomycota</taxon>
        <taxon>Pezizomycotina</taxon>
        <taxon>Dothideomycetes</taxon>
        <taxon>Dothideomycetidae</taxon>
        <taxon>Mycosphaerellales</taxon>
        <taxon>Mycosphaerellaceae</taxon>
        <taxon>Pseudocercospora</taxon>
    </lineage>
</organism>
<comment type="caution">
    <text evidence="7">The sequence shown here is derived from an EMBL/GenBank/DDBJ whole genome shotgun (WGS) entry which is preliminary data.</text>
</comment>
<comment type="subcellular location">
    <subcellularLocation>
        <location evidence="1">Cytoplasm</location>
    </subcellularLocation>
</comment>
<keyword evidence="8" id="KW-1185">Reference proteome</keyword>
<feature type="domain" description="HOOK N-terminal" evidence="6">
    <location>
        <begin position="16"/>
        <end position="146"/>
    </location>
</feature>
<gene>
    <name evidence="7" type="ORF">AC578_2391</name>
</gene>
<evidence type="ECO:0000313" key="7">
    <source>
        <dbReference type="EMBL" id="KXT07064.1"/>
    </source>
</evidence>